<proteinExistence type="predicted"/>
<dbReference type="PROSITE" id="PS51257">
    <property type="entry name" value="PROKAR_LIPOPROTEIN"/>
    <property type="match status" value="1"/>
</dbReference>
<evidence type="ECO:0000313" key="1">
    <source>
        <dbReference type="EMBL" id="NHM04009.1"/>
    </source>
</evidence>
<comment type="caution">
    <text evidence="1">The sequence shown here is derived from an EMBL/GenBank/DDBJ whole genome shotgun (WGS) entry which is preliminary data.</text>
</comment>
<name>A0ABX0IA93_9FLAO</name>
<accession>A0ABX0IA93</accession>
<dbReference type="EMBL" id="JAAJBV010000002">
    <property type="protein sequence ID" value="NHM04009.1"/>
    <property type="molecule type" value="Genomic_DNA"/>
</dbReference>
<protein>
    <recommendedName>
        <fullName evidence="3">Lipoprotein</fullName>
    </recommendedName>
</protein>
<evidence type="ECO:0000313" key="2">
    <source>
        <dbReference type="Proteomes" id="UP000761423"/>
    </source>
</evidence>
<organism evidence="1 2">
    <name type="scientific">Flavobacterium celericrescens</name>
    <dbReference type="NCBI Taxonomy" id="2709780"/>
    <lineage>
        <taxon>Bacteria</taxon>
        <taxon>Pseudomonadati</taxon>
        <taxon>Bacteroidota</taxon>
        <taxon>Flavobacteriia</taxon>
        <taxon>Flavobacteriales</taxon>
        <taxon>Flavobacteriaceae</taxon>
        <taxon>Flavobacterium</taxon>
    </lineage>
</organism>
<reference evidence="1 2" key="1">
    <citation type="submission" date="2020-02" db="EMBL/GenBank/DDBJ databases">
        <authorList>
            <person name="Chen W.-M."/>
        </authorList>
    </citation>
    <scope>NUCLEOTIDE SEQUENCE [LARGE SCALE GENOMIC DNA]</scope>
    <source>
        <strain evidence="1 2">TWA-26</strain>
    </source>
</reference>
<gene>
    <name evidence="1" type="ORF">G4L40_04745</name>
</gene>
<dbReference type="Proteomes" id="UP000761423">
    <property type="component" value="Unassembled WGS sequence"/>
</dbReference>
<evidence type="ECO:0008006" key="3">
    <source>
        <dbReference type="Google" id="ProtNLM"/>
    </source>
</evidence>
<dbReference type="RefSeq" id="WP_166235997.1">
    <property type="nucleotide sequence ID" value="NZ_JAAJBV010000002.1"/>
</dbReference>
<sequence>MKKIFLIVLIMFIYSCSTNKPKEQTNDNNSNLTKIEKTIVNDFLDKELIKERYKNYKDFEIIVIEEALIKTKPLADYEFNYKYKNSWGSSIKEWIIDSLQIKKIKNQLKNEDVYHWKVSDFKNLKVKILKHEELRKTTNTGEYLQNNLIIYLSKPLIIDKNNVLISFEIGDGGFGFYPITHFTVLMRKINNKWVENGYYEDGVFN</sequence>
<keyword evidence="2" id="KW-1185">Reference proteome</keyword>